<proteinExistence type="predicted"/>
<reference evidence="1 2" key="1">
    <citation type="journal article" date="2015" name="Genome Biol. Evol.">
        <title>Phylogenomic analyses indicate that early fungi evolved digesting cell walls of algal ancestors of land plants.</title>
        <authorList>
            <person name="Chang Y."/>
            <person name="Wang S."/>
            <person name="Sekimoto S."/>
            <person name="Aerts A.L."/>
            <person name="Choi C."/>
            <person name="Clum A."/>
            <person name="LaButti K.M."/>
            <person name="Lindquist E.A."/>
            <person name="Yee Ngan C."/>
            <person name="Ohm R.A."/>
            <person name="Salamov A.A."/>
            <person name="Grigoriev I.V."/>
            <person name="Spatafora J.W."/>
            <person name="Berbee M.L."/>
        </authorList>
    </citation>
    <scope>NUCLEOTIDE SEQUENCE [LARGE SCALE GENOMIC DNA]</scope>
    <source>
        <strain evidence="1 2">NRRL 28638</strain>
    </source>
</reference>
<dbReference type="AlphaFoldDB" id="A0A137PAY2"/>
<evidence type="ECO:0000313" key="1">
    <source>
        <dbReference type="EMBL" id="KXN72082.1"/>
    </source>
</evidence>
<keyword evidence="2" id="KW-1185">Reference proteome</keyword>
<protein>
    <submittedName>
        <fullName evidence="1">Uncharacterized protein</fullName>
    </submittedName>
</protein>
<accession>A0A137PAY2</accession>
<sequence>MVCAPEFTQKFVHLQCKNCTDINIVVPVNFTLAQLHMVLVETLNLPVELDESYHFATTRPSFGLISPTIKYYPSPSPYHHDGWIRQQQAGVFLEHPHPHAPFDPTASSQCCEIRDSSLWPLSLVLDMNEMTKLTFNLDDNESIELVPTYTEMISNDDNPYLVMGRQCTTCSHSQCSNANPCHLTPCCANCQFTSKLPLPFLQDRSIDPMAVSRELNNILVSQLDVLARAIQIEYKRHSSNPQSPCHWMEETGESCVYCTENYL</sequence>
<dbReference type="EMBL" id="KQ964460">
    <property type="protein sequence ID" value="KXN72082.1"/>
    <property type="molecule type" value="Genomic_DNA"/>
</dbReference>
<organism evidence="1 2">
    <name type="scientific">Conidiobolus coronatus (strain ATCC 28846 / CBS 209.66 / NRRL 28638)</name>
    <name type="common">Delacroixia coronata</name>
    <dbReference type="NCBI Taxonomy" id="796925"/>
    <lineage>
        <taxon>Eukaryota</taxon>
        <taxon>Fungi</taxon>
        <taxon>Fungi incertae sedis</taxon>
        <taxon>Zoopagomycota</taxon>
        <taxon>Entomophthoromycotina</taxon>
        <taxon>Entomophthoromycetes</taxon>
        <taxon>Entomophthorales</taxon>
        <taxon>Ancylistaceae</taxon>
        <taxon>Conidiobolus</taxon>
    </lineage>
</organism>
<evidence type="ECO:0000313" key="2">
    <source>
        <dbReference type="Proteomes" id="UP000070444"/>
    </source>
</evidence>
<name>A0A137PAY2_CONC2</name>
<gene>
    <name evidence="1" type="ORF">CONCODRAFT_5114</name>
</gene>
<dbReference type="Proteomes" id="UP000070444">
    <property type="component" value="Unassembled WGS sequence"/>
</dbReference>